<evidence type="ECO:0000313" key="3">
    <source>
        <dbReference type="EMBL" id="WLQ38653.1"/>
    </source>
</evidence>
<dbReference type="InterPro" id="IPR036526">
    <property type="entry name" value="C-N_Hydrolase_sf"/>
</dbReference>
<organism evidence="3 4">
    <name type="scientific">Streptomyces laculatispora</name>
    <dbReference type="NCBI Taxonomy" id="887464"/>
    <lineage>
        <taxon>Bacteria</taxon>
        <taxon>Bacillati</taxon>
        <taxon>Actinomycetota</taxon>
        <taxon>Actinomycetes</taxon>
        <taxon>Kitasatosporales</taxon>
        <taxon>Streptomycetaceae</taxon>
        <taxon>Streptomyces</taxon>
    </lineage>
</organism>
<evidence type="ECO:0000313" key="4">
    <source>
        <dbReference type="Proteomes" id="UP001229952"/>
    </source>
</evidence>
<dbReference type="InterPro" id="IPR003010">
    <property type="entry name" value="C-N_Hydrolase"/>
</dbReference>
<feature type="domain" description="CN hydrolase" evidence="2">
    <location>
        <begin position="7"/>
        <end position="260"/>
    </location>
</feature>
<keyword evidence="1 3" id="KW-0378">Hydrolase</keyword>
<dbReference type="Pfam" id="PF00795">
    <property type="entry name" value="CN_hydrolase"/>
    <property type="match status" value="1"/>
</dbReference>
<gene>
    <name evidence="3" type="ORF">P8A22_00450</name>
</gene>
<accession>A0ABY9HXG9</accession>
<dbReference type="RefSeq" id="WP_306085356.1">
    <property type="nucleotide sequence ID" value="NZ_CP120992.1"/>
</dbReference>
<keyword evidence="4" id="KW-1185">Reference proteome</keyword>
<reference evidence="3 4" key="1">
    <citation type="submission" date="2023-03" db="EMBL/GenBank/DDBJ databases">
        <title>Isolation and description of six Streptomyces strains from soil environments, able to metabolize different microbial glucans.</title>
        <authorList>
            <person name="Widen T."/>
            <person name="Larsbrink J."/>
        </authorList>
    </citation>
    <scope>NUCLEOTIDE SEQUENCE [LARGE SCALE GENOMIC DNA]</scope>
    <source>
        <strain evidence="3 4">Mut2</strain>
    </source>
</reference>
<protein>
    <submittedName>
        <fullName evidence="3">Carbon-nitrogen hydrolase family protein</fullName>
    </submittedName>
</protein>
<proteinExistence type="predicted"/>
<evidence type="ECO:0000259" key="2">
    <source>
        <dbReference type="PROSITE" id="PS50263"/>
    </source>
</evidence>
<dbReference type="PANTHER" id="PTHR43674">
    <property type="entry name" value="NITRILASE C965.09-RELATED"/>
    <property type="match status" value="1"/>
</dbReference>
<dbReference type="CDD" id="cd07197">
    <property type="entry name" value="nitrilase"/>
    <property type="match status" value="1"/>
</dbReference>
<dbReference type="EMBL" id="CP120992">
    <property type="protein sequence ID" value="WLQ38653.1"/>
    <property type="molecule type" value="Genomic_DNA"/>
</dbReference>
<dbReference type="Proteomes" id="UP001229952">
    <property type="component" value="Chromosome"/>
</dbReference>
<dbReference type="SUPFAM" id="SSF56317">
    <property type="entry name" value="Carbon-nitrogen hydrolase"/>
    <property type="match status" value="1"/>
</dbReference>
<sequence length="296" mass="32330">MPEENHLRLAVAQTTVRVNPHSSPQLRDGGAEVRSLMHRARAAGARVVQFPEGAICFQDKRLLSANGPDEAGASDWSRFRWNVLQEELTLTARLARELRLWTVLGSAHRLTAPNRPHNSLYVISDRGEVATRHDERMLSHTKISYMYAPGSTPVTFEVDGVRFGCALGMEAHFPELFGAYERLDVDCVLFSTTGGATGGGTVFATEMRAHAATNRYWGGFAVPAQLKGDTPAGIIGPDGEWAARCPRDGTPSVAVADLGPQDPASALARPWRRKARTGLYDGYLVEDARSDDRTAF</sequence>
<dbReference type="PROSITE" id="PS50263">
    <property type="entry name" value="CN_HYDROLASE"/>
    <property type="match status" value="1"/>
</dbReference>
<dbReference type="PANTHER" id="PTHR43674:SF16">
    <property type="entry name" value="CARBON-NITROGEN FAMILY, PUTATIVE (AFU_ORTHOLOGUE AFUA_5G02350)-RELATED"/>
    <property type="match status" value="1"/>
</dbReference>
<dbReference type="InterPro" id="IPR050345">
    <property type="entry name" value="Aliph_Amidase/BUP"/>
</dbReference>
<name>A0ABY9HXG9_9ACTN</name>
<dbReference type="GO" id="GO:0016787">
    <property type="term" value="F:hydrolase activity"/>
    <property type="evidence" value="ECO:0007669"/>
    <property type="project" value="UniProtKB-KW"/>
</dbReference>
<evidence type="ECO:0000256" key="1">
    <source>
        <dbReference type="ARBA" id="ARBA00022801"/>
    </source>
</evidence>
<dbReference type="Gene3D" id="3.60.110.10">
    <property type="entry name" value="Carbon-nitrogen hydrolase"/>
    <property type="match status" value="1"/>
</dbReference>